<name>A0A3N2BEQ9_9MICO</name>
<protein>
    <recommendedName>
        <fullName evidence="5">DUF4352 domain-containing protein</fullName>
    </recommendedName>
</protein>
<dbReference type="Proteomes" id="UP000280668">
    <property type="component" value="Unassembled WGS sequence"/>
</dbReference>
<evidence type="ECO:0000313" key="3">
    <source>
        <dbReference type="EMBL" id="ROR73729.1"/>
    </source>
</evidence>
<feature type="region of interest" description="Disordered" evidence="1">
    <location>
        <begin position="26"/>
        <end position="90"/>
    </location>
</feature>
<dbReference type="AlphaFoldDB" id="A0A3N2BEQ9"/>
<feature type="signal peptide" evidence="2">
    <location>
        <begin position="1"/>
        <end position="22"/>
    </location>
</feature>
<evidence type="ECO:0000256" key="2">
    <source>
        <dbReference type="SAM" id="SignalP"/>
    </source>
</evidence>
<reference evidence="3 4" key="1">
    <citation type="submission" date="2018-11" db="EMBL/GenBank/DDBJ databases">
        <title>Sequencing the genomes of 1000 actinobacteria strains.</title>
        <authorList>
            <person name="Klenk H.-P."/>
        </authorList>
    </citation>
    <scope>NUCLEOTIDE SEQUENCE [LARGE SCALE GENOMIC DNA]</scope>
    <source>
        <strain evidence="3 4">DSM 11294</strain>
    </source>
</reference>
<feature type="chain" id="PRO_5039452267" description="DUF4352 domain-containing protein" evidence="2">
    <location>
        <begin position="23"/>
        <end position="253"/>
    </location>
</feature>
<evidence type="ECO:0000256" key="1">
    <source>
        <dbReference type="SAM" id="MobiDB-lite"/>
    </source>
</evidence>
<dbReference type="EMBL" id="RKHK01000001">
    <property type="protein sequence ID" value="ROR73729.1"/>
    <property type="molecule type" value="Genomic_DNA"/>
</dbReference>
<evidence type="ECO:0000313" key="4">
    <source>
        <dbReference type="Proteomes" id="UP000280668"/>
    </source>
</evidence>
<sequence>MPLSITRFTAPAVLATASLLLAACGDDAEGPESAEDDAPAVEETDDAEDAPDETEPEEETEDAEDEAEVDEAGDDGASADGEPDWANPVTTVGESIGTAELGDVTVEVFQVAVDQATRSSIWADPETDEPIVSEGDDVVVLNYVVTNHGEPVNLSYGLVEASLRYDSWPYMQQPSVADSSLMETHEVNTNAVNTDSLSQEVFELGTGEQYSFGEVVLHQPGEAYTVVARFTARDEDGERVGEELAGEFTGTME</sequence>
<keyword evidence="4" id="KW-1185">Reference proteome</keyword>
<dbReference type="PROSITE" id="PS51257">
    <property type="entry name" value="PROKAR_LIPOPROTEIN"/>
    <property type="match status" value="1"/>
</dbReference>
<comment type="caution">
    <text evidence="3">The sequence shown here is derived from an EMBL/GenBank/DDBJ whole genome shotgun (WGS) entry which is preliminary data.</text>
</comment>
<accession>A0A3N2BEQ9</accession>
<dbReference type="OrthoDB" id="5143857at2"/>
<dbReference type="RefSeq" id="WP_123304112.1">
    <property type="nucleotide sequence ID" value="NZ_RKHK01000001.1"/>
</dbReference>
<proteinExistence type="predicted"/>
<feature type="compositionally biased region" description="Acidic residues" evidence="1">
    <location>
        <begin position="26"/>
        <end position="74"/>
    </location>
</feature>
<keyword evidence="2" id="KW-0732">Signal</keyword>
<organism evidence="3 4">
    <name type="scientific">Bogoriella caseilytica</name>
    <dbReference type="NCBI Taxonomy" id="56055"/>
    <lineage>
        <taxon>Bacteria</taxon>
        <taxon>Bacillati</taxon>
        <taxon>Actinomycetota</taxon>
        <taxon>Actinomycetes</taxon>
        <taxon>Micrococcales</taxon>
        <taxon>Bogoriellaceae</taxon>
        <taxon>Bogoriella</taxon>
    </lineage>
</organism>
<evidence type="ECO:0008006" key="5">
    <source>
        <dbReference type="Google" id="ProtNLM"/>
    </source>
</evidence>
<gene>
    <name evidence="3" type="ORF">EDD31_2117</name>
</gene>